<comment type="caution">
    <text evidence="10">The sequence shown here is derived from an EMBL/GenBank/DDBJ whole genome shotgun (WGS) entry which is preliminary data.</text>
</comment>
<evidence type="ECO:0000256" key="2">
    <source>
        <dbReference type="ARBA" id="ARBA00022448"/>
    </source>
</evidence>
<protein>
    <submittedName>
        <fullName evidence="10">MFS family permease</fullName>
    </submittedName>
</protein>
<keyword evidence="2" id="KW-0813">Transport</keyword>
<feature type="transmembrane region" description="Helical" evidence="8">
    <location>
        <begin position="20"/>
        <end position="48"/>
    </location>
</feature>
<feature type="transmembrane region" description="Helical" evidence="8">
    <location>
        <begin position="169"/>
        <end position="197"/>
    </location>
</feature>
<feature type="transmembrane region" description="Helical" evidence="8">
    <location>
        <begin position="387"/>
        <end position="407"/>
    </location>
</feature>
<dbReference type="SUPFAM" id="SSF103473">
    <property type="entry name" value="MFS general substrate transporter"/>
    <property type="match status" value="1"/>
</dbReference>
<feature type="transmembrane region" description="Helical" evidence="8">
    <location>
        <begin position="112"/>
        <end position="132"/>
    </location>
</feature>
<evidence type="ECO:0000256" key="6">
    <source>
        <dbReference type="ARBA" id="ARBA00023136"/>
    </source>
</evidence>
<sequence>MAVNEHHAAQPGLRSDRNFLMFWAGQALSQFGVQLGAIAMPVLAVALLSATEWDLGVLNASQYLAFLLLGLPAGAWVDHWRKRQVMIWADLLRVACMFSIPVLWYLDVLAIWHLWVIAAIVGCATVFFDVGYQSYIPSLVRREQISEANAKLEGLGQVSRLAGPAAGGALLHVVSAPLLFLGQGLGFLISVICIWATKDHEPAPQPRKRHLLAEISEGLGYVVRHRLIGSITWATMIMNFFSTLIFTLLPILVLDRLSLNATQFGLMYSFGAVGGLAAASVTPWIARVLGEGPSLVVSSLAIAVPMAGFPLSTRASTGGGSFAILAATMFLMTAGVLVFNIIQVSMRQRVCPPRLLGRMNASIRFLVWGVMPGAALFAGWLGTSLGLVPTFWIGMVGCTLAVVPLLLSPLPRLRVLPNESEEIAESEGGQQIPADEERAGAQAPE</sequence>
<keyword evidence="11" id="KW-1185">Reference proteome</keyword>
<dbReference type="PANTHER" id="PTHR23513:SF6">
    <property type="entry name" value="MAJOR FACILITATOR SUPERFAMILY ASSOCIATED DOMAIN-CONTAINING PROTEIN"/>
    <property type="match status" value="1"/>
</dbReference>
<dbReference type="EMBL" id="JACHVS010000001">
    <property type="protein sequence ID" value="MBB2993813.1"/>
    <property type="molecule type" value="Genomic_DNA"/>
</dbReference>
<evidence type="ECO:0000256" key="4">
    <source>
        <dbReference type="ARBA" id="ARBA00022692"/>
    </source>
</evidence>
<name>A0A839QJW8_9MICC</name>
<gene>
    <name evidence="9" type="ORF">E9229_000004</name>
    <name evidence="10" type="ORF">E9229_002746</name>
</gene>
<accession>A0A839QJW8</accession>
<evidence type="ECO:0000313" key="11">
    <source>
        <dbReference type="Proteomes" id="UP000523000"/>
    </source>
</evidence>
<dbReference type="Pfam" id="PF05977">
    <property type="entry name" value="MFS_3"/>
    <property type="match status" value="1"/>
</dbReference>
<feature type="transmembrane region" description="Helical" evidence="8">
    <location>
        <begin position="60"/>
        <end position="78"/>
    </location>
</feature>
<dbReference type="InterPro" id="IPR010290">
    <property type="entry name" value="TM_effector"/>
</dbReference>
<evidence type="ECO:0000313" key="10">
    <source>
        <dbReference type="EMBL" id="MBB2996499.1"/>
    </source>
</evidence>
<evidence type="ECO:0000256" key="8">
    <source>
        <dbReference type="SAM" id="Phobius"/>
    </source>
</evidence>
<evidence type="ECO:0000256" key="3">
    <source>
        <dbReference type="ARBA" id="ARBA00022475"/>
    </source>
</evidence>
<dbReference type="AlphaFoldDB" id="A0A839QJW8"/>
<feature type="transmembrane region" description="Helical" evidence="8">
    <location>
        <begin position="85"/>
        <end position="106"/>
    </location>
</feature>
<keyword evidence="4 8" id="KW-0812">Transmembrane</keyword>
<dbReference type="GO" id="GO:0005886">
    <property type="term" value="C:plasma membrane"/>
    <property type="evidence" value="ECO:0007669"/>
    <property type="project" value="UniProtKB-SubCell"/>
</dbReference>
<proteinExistence type="predicted"/>
<feature type="transmembrane region" description="Helical" evidence="8">
    <location>
        <begin position="322"/>
        <end position="342"/>
    </location>
</feature>
<organism evidence="10 11">
    <name type="scientific">Paeniglutamicibacter cryotolerans</name>
    <dbReference type="NCBI Taxonomy" id="670079"/>
    <lineage>
        <taxon>Bacteria</taxon>
        <taxon>Bacillati</taxon>
        <taxon>Actinomycetota</taxon>
        <taxon>Actinomycetes</taxon>
        <taxon>Micrococcales</taxon>
        <taxon>Micrococcaceae</taxon>
        <taxon>Paeniglutamicibacter</taxon>
    </lineage>
</organism>
<dbReference type="EMBL" id="JACHVS010000002">
    <property type="protein sequence ID" value="MBB2996499.1"/>
    <property type="molecule type" value="Genomic_DNA"/>
</dbReference>
<dbReference type="Proteomes" id="UP000523000">
    <property type="component" value="Unassembled WGS sequence"/>
</dbReference>
<dbReference type="CDD" id="cd06173">
    <property type="entry name" value="MFS_MefA_like"/>
    <property type="match status" value="1"/>
</dbReference>
<keyword evidence="5 8" id="KW-1133">Transmembrane helix</keyword>
<feature type="transmembrane region" description="Helical" evidence="8">
    <location>
        <begin position="266"/>
        <end position="286"/>
    </location>
</feature>
<feature type="transmembrane region" description="Helical" evidence="8">
    <location>
        <begin position="231"/>
        <end position="254"/>
    </location>
</feature>
<dbReference type="InterPro" id="IPR036259">
    <property type="entry name" value="MFS_trans_sf"/>
</dbReference>
<evidence type="ECO:0000256" key="7">
    <source>
        <dbReference type="SAM" id="MobiDB-lite"/>
    </source>
</evidence>
<feature type="transmembrane region" description="Helical" evidence="8">
    <location>
        <begin position="363"/>
        <end position="381"/>
    </location>
</feature>
<comment type="subcellular location">
    <subcellularLocation>
        <location evidence="1">Cell membrane</location>
        <topology evidence="1">Multi-pass membrane protein</topology>
    </subcellularLocation>
</comment>
<evidence type="ECO:0000256" key="5">
    <source>
        <dbReference type="ARBA" id="ARBA00022989"/>
    </source>
</evidence>
<dbReference type="RefSeq" id="WP_246380271.1">
    <property type="nucleotide sequence ID" value="NZ_BAABGK010000039.1"/>
</dbReference>
<dbReference type="Gene3D" id="1.20.1250.20">
    <property type="entry name" value="MFS general substrate transporter like domains"/>
    <property type="match status" value="1"/>
</dbReference>
<keyword evidence="3" id="KW-1003">Cell membrane</keyword>
<evidence type="ECO:0000313" key="9">
    <source>
        <dbReference type="EMBL" id="MBB2993813.1"/>
    </source>
</evidence>
<feature type="region of interest" description="Disordered" evidence="7">
    <location>
        <begin position="421"/>
        <end position="445"/>
    </location>
</feature>
<reference evidence="10 11" key="1">
    <citation type="submission" date="2020-08" db="EMBL/GenBank/DDBJ databases">
        <title>Sequencing the genomes of 1000 actinobacteria strains.</title>
        <authorList>
            <person name="Klenk H.-P."/>
        </authorList>
    </citation>
    <scope>NUCLEOTIDE SEQUENCE [LARGE SCALE GENOMIC DNA]</scope>
    <source>
        <strain evidence="10 11">DSM 22826</strain>
    </source>
</reference>
<keyword evidence="6 8" id="KW-0472">Membrane</keyword>
<evidence type="ECO:0000256" key="1">
    <source>
        <dbReference type="ARBA" id="ARBA00004651"/>
    </source>
</evidence>
<dbReference type="PANTHER" id="PTHR23513">
    <property type="entry name" value="INTEGRAL MEMBRANE EFFLUX PROTEIN-RELATED"/>
    <property type="match status" value="1"/>
</dbReference>